<feature type="disulfide bond" evidence="32">
    <location>
        <begin position="219"/>
        <end position="230"/>
    </location>
</feature>
<dbReference type="GO" id="GO:1903911">
    <property type="term" value="P:positive regulation of receptor clustering"/>
    <property type="evidence" value="ECO:0007669"/>
    <property type="project" value="UniProtKB-UniRule"/>
</dbReference>
<dbReference type="SUPFAM" id="SSF56502">
    <property type="entry name" value="gp120 core"/>
    <property type="match status" value="2"/>
</dbReference>
<feature type="region of interest" description="Immunosuppression" evidence="32">
    <location>
        <begin position="559"/>
        <end position="577"/>
    </location>
</feature>
<feature type="topological domain" description="Cytoplasmic" evidence="32">
    <location>
        <begin position="691"/>
        <end position="848"/>
    </location>
</feature>
<dbReference type="EMBL" id="FJ443204">
    <property type="protein sequence ID" value="ACS66957.1"/>
    <property type="molecule type" value="Genomic_DNA"/>
</dbReference>
<evidence type="ECO:0000256" key="2">
    <source>
        <dbReference type="ARBA" id="ARBA00004433"/>
    </source>
</evidence>
<dbReference type="GO" id="GO:0019064">
    <property type="term" value="P:fusion of virus membrane with host plasma membrane"/>
    <property type="evidence" value="ECO:0007669"/>
    <property type="project" value="UniProtKB-UniRule"/>
</dbReference>
<feature type="disulfide bond" evidence="32">
    <location>
        <begin position="209"/>
        <end position="238"/>
    </location>
</feature>
<keyword evidence="10 32" id="KW-1165">Clathrin-mediated endocytosis of virus by host</keyword>
<dbReference type="GO" id="GO:0019062">
    <property type="term" value="P:virion attachment to host cell"/>
    <property type="evidence" value="ECO:0007669"/>
    <property type="project" value="UniProtKB-UniRule"/>
</dbReference>
<feature type="lipid moiety-binding region" description="S-palmitoyl cysteine; by host" evidence="32">
    <location>
        <position position="749"/>
    </location>
</feature>
<evidence type="ECO:0000256" key="19">
    <source>
        <dbReference type="ARBA" id="ARBA00022870"/>
    </source>
</evidence>
<dbReference type="GO" id="GO:0044175">
    <property type="term" value="C:host cell endosome membrane"/>
    <property type="evidence" value="ECO:0007669"/>
    <property type="project" value="UniProtKB-SubCell"/>
</dbReference>
<keyword evidence="27 32" id="KW-1015">Disulfide bond</keyword>
<keyword evidence="22 32" id="KW-1133">Transmembrane helix</keyword>
<evidence type="ECO:0000256" key="6">
    <source>
        <dbReference type="ARBA" id="ARBA00004650"/>
    </source>
</evidence>
<feature type="region of interest" description="CD4-binding loop" evidence="32">
    <location>
        <begin position="352"/>
        <end position="362"/>
    </location>
</feature>
<evidence type="ECO:0000256" key="21">
    <source>
        <dbReference type="ARBA" id="ARBA00022890"/>
    </source>
</evidence>
<comment type="PTM">
    <text evidence="32">Palmitoylation of the transmembrane protein and of Env polyprotein (prior to its proteolytic cleavage) is essential for their association with host cell membrane lipid rafts. Palmitoylation is therefore required for envelope trafficking to classical lipid rafts, but not for viral replication.</text>
</comment>
<evidence type="ECO:0000256" key="13">
    <source>
        <dbReference type="ARBA" id="ARBA00022685"/>
    </source>
</evidence>
<dbReference type="CDD" id="cd09909">
    <property type="entry name" value="HIV-1-like_HR1-HR2"/>
    <property type="match status" value="1"/>
</dbReference>
<gene>
    <name evidence="32 37" type="primary">env</name>
</gene>
<feature type="transmembrane region" description="Helical" evidence="33">
    <location>
        <begin position="497"/>
        <end position="520"/>
    </location>
</feature>
<comment type="domain">
    <text evidence="32">The YXXL motif is involved in determining the exact site of viral release at the surface of infected mononuclear cells and promotes endocytosis. YXXL and di-leucine endocytosis motifs interact directly or indirectly with the clathrin adapter complexes, opperate independently, and their activities are not additive.</text>
</comment>
<dbReference type="InterPro" id="IPR036377">
    <property type="entry name" value="Gp120_core_sf"/>
</dbReference>
<comment type="miscellaneous">
    <text evidence="32">HIV-1 lineages are divided in three main groups, M (for Major), O (for Outlier), and N (for New, or Non-M, Non-O). The vast majority of strains found worldwide belong to the group M. Group O seems to be endemic to and largely confined to Cameroon and neighboring countries in West Central Africa, where these viruses represent a small minority of HIV-1 strains. The group N is represented by a limited number of isolates from Cameroonian persons. The group M is further subdivided in 9 clades or subtypes (A to D, F to H, J and K).</text>
</comment>
<evidence type="ECO:0000256" key="24">
    <source>
        <dbReference type="ARBA" id="ARBA00023054"/>
    </source>
</evidence>
<evidence type="ECO:0000256" key="7">
    <source>
        <dbReference type="ARBA" id="ARBA00022506"/>
    </source>
</evidence>
<dbReference type="SUPFAM" id="SSF58069">
    <property type="entry name" value="Virus ectodomain"/>
    <property type="match status" value="1"/>
</dbReference>
<keyword evidence="12 32" id="KW-1162">Viral penetration into host cytoplasm</keyword>
<evidence type="ECO:0000256" key="34">
    <source>
        <dbReference type="SAM" id="MobiDB-lite"/>
    </source>
</evidence>
<evidence type="ECO:0000256" key="12">
    <source>
        <dbReference type="ARBA" id="ARBA00022595"/>
    </source>
</evidence>
<evidence type="ECO:0000256" key="28">
    <source>
        <dbReference type="ARBA" id="ARBA00023180"/>
    </source>
</evidence>
<keyword evidence="17 32" id="KW-1161">Viral attachment to host cell</keyword>
<keyword evidence="13 32" id="KW-0165">Cleavage on pair of basic residues</keyword>
<dbReference type="GO" id="GO:1903908">
    <property type="term" value="P:positive regulation of plasma membrane raft polarization"/>
    <property type="evidence" value="ECO:0007669"/>
    <property type="project" value="UniProtKB-UniRule"/>
</dbReference>
<keyword evidence="11 32" id="KW-0945">Host-virus interaction</keyword>
<evidence type="ECO:0000256" key="27">
    <source>
        <dbReference type="ARBA" id="ARBA00023157"/>
    </source>
</evidence>
<feature type="short sequence motif" description="YXXL motif; contains endocytosis signal" evidence="32">
    <location>
        <begin position="697"/>
        <end position="700"/>
    </location>
</feature>
<evidence type="ECO:0000256" key="8">
    <source>
        <dbReference type="ARBA" id="ARBA00022510"/>
    </source>
</evidence>
<evidence type="ECO:0000256" key="23">
    <source>
        <dbReference type="ARBA" id="ARBA00023046"/>
    </source>
</evidence>
<dbReference type="GO" id="GO:0005198">
    <property type="term" value="F:structural molecule activity"/>
    <property type="evidence" value="ECO:0007669"/>
    <property type="project" value="UniProtKB-UniRule"/>
</dbReference>
<dbReference type="GO" id="GO:0019031">
    <property type="term" value="C:viral envelope"/>
    <property type="evidence" value="ECO:0007669"/>
    <property type="project" value="UniProtKB-KW"/>
</dbReference>
<dbReference type="FunFam" id="1.10.287.210:FF:000001">
    <property type="entry name" value="Envelope glycoprotein gp160"/>
    <property type="match status" value="1"/>
</dbReference>
<comment type="subunit">
    <text evidence="32">The mature envelope protein (Env) consists of a homotrimer of non-covalently associated gp120-gp41 heterodimers. The resulting complex protrudes from the virus surface as a spike. There seems to be as few as 10 spikes on the average virion. Surface protein gp120 interacts with host CD4, CCR5 and CXCR4. Gp120 also interacts with the C-type lectins CD209/DC-SIGN and CLEC4M/DC-SIGNR (collectively referred to as DC-SIGN(R)). Gp120 and gp41 interact with GalCer. Gp120 interacts with host ITGA4/ITGB7 complex; on CD4+ T-cells, this interaction results in rapid activation of integrin ITGAL/LFA-1, which facilitates efficient cell-to-cell spreading of HIV-1. Gp120 interacts with cell-associated heparan sulfate; this interaction increases virus infectivity on permissive cells and may be involved in infection of CD4- cells.</text>
</comment>
<keyword evidence="8 32" id="KW-1170">Fusion of virus membrane with host endosomal membrane</keyword>
<feature type="disulfide bond" evidence="32">
    <location>
        <begin position="583"/>
        <end position="589"/>
    </location>
</feature>
<dbReference type="GO" id="GO:0020002">
    <property type="term" value="C:host cell plasma membrane"/>
    <property type="evidence" value="ECO:0007669"/>
    <property type="project" value="UniProtKB-SubCell"/>
</dbReference>
<evidence type="ECO:0000256" key="11">
    <source>
        <dbReference type="ARBA" id="ARBA00022581"/>
    </source>
</evidence>
<comment type="domain">
    <text evidence="32 33">The 17 amino acids long immunosuppressive region is present in many retroviral envelope proteins. Synthetic peptides derived from this relatively conserved sequence inhibit immune function in vitro and in vivo.</text>
</comment>
<protein>
    <recommendedName>
        <fullName evidence="32">Envelope glycoprotein gp160</fullName>
    </recommendedName>
    <alternativeName>
        <fullName evidence="32">Env polyprotein</fullName>
    </alternativeName>
    <component>
        <recommendedName>
            <fullName evidence="32">Surface protein gp120</fullName>
            <shortName evidence="32">SU</shortName>
        </recommendedName>
        <alternativeName>
            <fullName evidence="32">Glycoprotein 120</fullName>
            <shortName evidence="32">gp120</shortName>
        </alternativeName>
    </component>
    <component>
        <recommendedName>
            <fullName evidence="32">Transmembrane protein gp41</fullName>
            <shortName evidence="32">TM</shortName>
        </recommendedName>
        <alternativeName>
            <fullName evidence="32">Glycoprotein 41</fullName>
            <shortName evidence="32">gp41</shortName>
        </alternativeName>
    </component>
</protein>
<dbReference type="GO" id="GO:0052031">
    <property type="term" value="P:symbiont-mediated perturbation of host defense response"/>
    <property type="evidence" value="ECO:0007669"/>
    <property type="project" value="UniProtKB-UniRule"/>
</dbReference>
<keyword evidence="9 32" id="KW-1032">Host cell membrane</keyword>
<dbReference type="Gene3D" id="2.170.40.20">
    <property type="entry name" value="Human immunodeficiency virus 1, Gp160, envelope glycoprotein"/>
    <property type="match status" value="2"/>
</dbReference>
<evidence type="ECO:0000256" key="5">
    <source>
        <dbReference type="ARBA" id="ARBA00004578"/>
    </source>
</evidence>
<accession>C6FXD8</accession>
<feature type="domain" description="Human immunodeficiency virus 1 envelope glycoprotein Gp120" evidence="35">
    <location>
        <begin position="33"/>
        <end position="135"/>
    </location>
</feature>
<keyword evidence="15 32" id="KW-0053">Apoptosis</keyword>
<evidence type="ECO:0000256" key="32">
    <source>
        <dbReference type="HAMAP-Rule" id="MF_04083"/>
    </source>
</evidence>
<evidence type="ECO:0000256" key="33">
    <source>
        <dbReference type="RuleBase" id="RU363095"/>
    </source>
</evidence>
<evidence type="ECO:0000256" key="29">
    <source>
        <dbReference type="ARBA" id="ARBA00023280"/>
    </source>
</evidence>
<comment type="subcellular location">
    <molecule>Transmembrane protein gp41</molecule>
    <subcellularLocation>
        <location evidence="32">Virion membrane</location>
        <topology evidence="32">Single-pass type I membrane protein</topology>
    </subcellularLocation>
    <subcellularLocation>
        <location evidence="32">Host cell membrane</location>
        <topology evidence="32">Single-pass type I membrane protein</topology>
    </subcellularLocation>
    <subcellularLocation>
        <location evidence="32">Host endosome membrane</location>
        <topology evidence="32">Single-pass type I membrane protein</topology>
    </subcellularLocation>
    <text evidence="32">It is probably concentrated at the site of budding and incorporated into the virions possibly by contacts between the cytoplasmic tail of Env and the N-terminus of Gag.</text>
</comment>
<dbReference type="Gene3D" id="1.20.5.490">
    <property type="entry name" value="Single helix bin"/>
    <property type="match status" value="1"/>
</dbReference>
<evidence type="ECO:0000256" key="17">
    <source>
        <dbReference type="ARBA" id="ARBA00022804"/>
    </source>
</evidence>
<keyword evidence="25 32" id="KW-0472">Membrane</keyword>
<feature type="disulfide bond" evidence="32">
    <location>
        <begin position="53"/>
        <end position="73"/>
    </location>
</feature>
<keyword evidence="18 32" id="KW-0946">Virion</keyword>
<evidence type="ECO:0000256" key="1">
    <source>
        <dbReference type="ARBA" id="ARBA00004402"/>
    </source>
</evidence>
<evidence type="ECO:0000256" key="3">
    <source>
        <dbReference type="ARBA" id="ARBA00004505"/>
    </source>
</evidence>
<evidence type="ECO:0000256" key="25">
    <source>
        <dbReference type="ARBA" id="ARBA00023136"/>
    </source>
</evidence>
<evidence type="ECO:0000313" key="37">
    <source>
        <dbReference type="EMBL" id="ACS66957.1"/>
    </source>
</evidence>
<evidence type="ECO:0000256" key="31">
    <source>
        <dbReference type="ARBA" id="ARBA00023296"/>
    </source>
</evidence>
<feature type="coiled-coil region" evidence="32">
    <location>
        <begin position="618"/>
        <end position="652"/>
    </location>
</feature>
<dbReference type="FunFam" id="2.170.40.20:FF:000004">
    <property type="entry name" value="Envelope glycoprotein gp160"/>
    <property type="match status" value="1"/>
</dbReference>
<evidence type="ECO:0000256" key="20">
    <source>
        <dbReference type="ARBA" id="ARBA00022879"/>
    </source>
</evidence>
<keyword evidence="21 32" id="KW-1164">Virus endocytosis by host</keyword>
<keyword evidence="28 32" id="KW-0325">Glycoprotein</keyword>
<feature type="chain" id="PRO_5023213640" description="Envelope glycoprotein gp160" evidence="32">
    <location>
        <begin position="32"/>
        <end position="848"/>
    </location>
</feature>
<feature type="region of interest" description="MPER; binding to GalCer" evidence="32">
    <location>
        <begin position="647"/>
        <end position="668"/>
    </location>
</feature>
<dbReference type="GO" id="GO:0055036">
    <property type="term" value="C:virion membrane"/>
    <property type="evidence" value="ECO:0007669"/>
    <property type="project" value="UniProtKB-SubCell"/>
</dbReference>
<dbReference type="Pfam" id="PF00516">
    <property type="entry name" value="GP120"/>
    <property type="match status" value="2"/>
</dbReference>
<feature type="short sequence motif" description="Di-leucine internalization motif" evidence="32">
    <location>
        <begin position="847"/>
        <end position="848"/>
    </location>
</feature>
<evidence type="ECO:0000256" key="16">
    <source>
        <dbReference type="ARBA" id="ARBA00022729"/>
    </source>
</evidence>
<comment type="similarity">
    <text evidence="32">Belongs to the HIV-1 env protein family.</text>
</comment>
<evidence type="ECO:0000256" key="18">
    <source>
        <dbReference type="ARBA" id="ARBA00022844"/>
    </source>
</evidence>
<proteinExistence type="inferred from homology"/>
<evidence type="ECO:0000259" key="35">
    <source>
        <dbReference type="Pfam" id="PF00516"/>
    </source>
</evidence>
<comment type="subcellular location">
    <subcellularLocation>
        <location evidence="3">Host cell membrane</location>
        <topology evidence="3">Peripheral membrane protein</topology>
    </subcellularLocation>
    <subcellularLocation>
        <location evidence="1">Host cell membrane</location>
        <topology evidence="1">Single-pass type I membrane protein</topology>
    </subcellularLocation>
    <subcellularLocation>
        <location evidence="2">Host endosome membrane</location>
        <topology evidence="2">Peripheral membrane protein</topology>
    </subcellularLocation>
    <subcellularLocation>
        <location evidence="5">Host endosome membrane</location>
        <topology evidence="5">Single-pass type I membrane protein</topology>
    </subcellularLocation>
    <subcellularLocation>
        <location evidence="6">Virion membrane</location>
        <topology evidence="6">Peripheral membrane protein</topology>
    </subcellularLocation>
    <subcellularLocation>
        <location evidence="4">Virion membrane</location>
        <topology evidence="4">Single-pass type I membrane protein</topology>
    </subcellularLocation>
</comment>
<dbReference type="GO" id="GO:0039654">
    <property type="term" value="P:fusion of virus membrane with host endosome membrane"/>
    <property type="evidence" value="ECO:0007669"/>
    <property type="project" value="UniProtKB-UniRule"/>
</dbReference>
<keyword evidence="26 32" id="KW-0564">Palmitate</keyword>
<comment type="function">
    <text evidence="32">Envelope glycoprotein gp160: Oligomerizes in the host endoplasmic reticulum into predominantly trimers. In a second time, gp160 transits in the host Golgi, where glycosylation is completed. The precursor is then proteolytically cleaved in the trans-Golgi and thereby activated by cellular furin or furin-like proteases to produce gp120 and gp41.</text>
</comment>
<comment type="function">
    <text evidence="32">Transmembrane protein gp41: Acts as a class I viral fusion protein. Under the current model, the protein has at least 3 conformational states: pre-fusion native state, pre-hairpin intermediate state, and post-fusion hairpin state. During fusion of viral and target intracellular membranes, the coiled coil regions (heptad repeats) assume a trimer-of-hairpins structure, positioning the fusion peptide in close proximity to the C-terminal region of the ectodomain. The formation of this structure appears to drive apposition and subsequent fusion of viral and target cell membranes. Complete fusion occurs in host cell endosomes and is dynamin-dependent, however some lipid transfer might occur at the plasma membrane. The virus undergoes clathrin-dependent internalization long before endosomal fusion, thus minimizing the surface exposure of conserved viral epitopes during fusion and reducing the efficacy of inhibitors targeting these epitopes. Membranes fusion leads to delivery of the nucleocapsid into the cytoplasm.</text>
</comment>
<evidence type="ECO:0000256" key="30">
    <source>
        <dbReference type="ARBA" id="ARBA00023288"/>
    </source>
</evidence>
<feature type="region of interest" description="Fusion peptide" evidence="32">
    <location>
        <begin position="497"/>
        <end position="517"/>
    </location>
</feature>
<comment type="domain">
    <text evidence="32">Some of the most genetically diverse regions of the viral genome are present in Env. They are called variable regions 1 through 5 (V1 through V5). Coreceptor usage of gp120 is determined mainly by the primary structure of the third variable region (V3) in the outer domain of gp120. The sequence of V3 determines which coreceptor, CCR5 and/or CXCR4 (corresponding to R5/macrophage, X4/T cell and R5X4/T cell and macrophage tropism), is used to trigger the fusion potential of the Env complex, and hence which cells the virus can infect. Binding to CCR5 involves a region adjacent in addition to V3.</text>
</comment>
<name>C6FXD8_HV1</name>
<comment type="subcellular location">
    <molecule>Surface protein gp120</molecule>
    <subcellularLocation>
        <location evidence="32">Virion membrane</location>
        <topology evidence="32">Peripheral membrane protein</topology>
    </subcellularLocation>
    <subcellularLocation>
        <location evidence="32">Host cell membrane</location>
        <topology evidence="32">Peripheral membrane protein</topology>
    </subcellularLocation>
    <subcellularLocation>
        <location evidence="32">Host endosome membrane</location>
        <topology evidence="32">Single-pass type I membrane protein</topology>
    </subcellularLocation>
    <text evidence="32">The surface protein is not anchored to the viral envelope, but associates with the extravirion surface through its binding to TM. It is probably concentrated at the site of budding and incorporated into the virions possibly by contacts between the cytoplasmic tail of Env and the N-terminus of Gag.</text>
</comment>
<comment type="function">
    <text evidence="32">Surface protein gp120: Attaches the virus to the host lymphoid cell by binding to the primary receptor CD4. This interaction induces a structural rearrangement creating a high affinity binding site for a chemokine coreceptor like CXCR4 and/or CCR5. Acts as a ligand for CD209/DC-SIGN and CLEC4M/DC-SIGNR, which are respectively found on dendritic cells (DCs), and on endothelial cells of liver sinusoids and lymph node sinuses. These interactions allow capture of viral particles at mucosal surfaces by these cells and subsequent transmission to permissive cells. HIV subverts the migration properties of dendritic cells to gain access to CD4+ T-cells in lymph nodes. Virus transmission to permissive T-cells occurs either in trans (without DCs infection, through viral capture and transmission), or in cis (following DCs productive infection, through the usual CD4-gp120 interaction), thereby inducing a robust infection. In trans infection, bound virions remain infectious over days and it is proposed that they are not degraded, but protected in non-lysosomal acidic organelles within the DCs close to the cell membrane thus contributing to the viral infectious potential during DCs' migration from the periphery to the lymphoid tissues. On arrival at lymphoid tissues, intact virions recycle back to DCs' cell surface allowing virus transmission to CD4+ T-cells.</text>
</comment>
<comment type="caution">
    <text evidence="32 33">Lacks conserved residue(s) required for the propagation of feature annotation.</text>
</comment>
<dbReference type="GO" id="GO:0016020">
    <property type="term" value="C:membrane"/>
    <property type="evidence" value="ECO:0007669"/>
    <property type="project" value="UniProtKB-UniRule"/>
</dbReference>
<dbReference type="Pfam" id="PF00517">
    <property type="entry name" value="GP41"/>
    <property type="match status" value="1"/>
</dbReference>
<feature type="lipid moiety-binding region" description="S-palmitoyl cysteine; by host" evidence="32">
    <location>
        <position position="829"/>
    </location>
</feature>
<comment type="PTM">
    <text evidence="32">Highly glycosylated by host. The high number of glycan on the protein is reffered to as 'glycan shield' because it contributes to hide protein sequence from adaptive immune system.</text>
</comment>
<reference evidence="37" key="1">
    <citation type="submission" date="2008-10" db="EMBL/GenBank/DDBJ databases">
        <authorList>
            <person name="Hraber P.T."/>
        </authorList>
    </citation>
    <scope>NUCLEOTIDE SEQUENCE</scope>
    <source>
        <strain evidence="37">CAP129.1.15A9</strain>
    </source>
</reference>
<dbReference type="GO" id="GO:0019082">
    <property type="term" value="P:viral protein processing"/>
    <property type="evidence" value="ECO:0007669"/>
    <property type="project" value="UniProtKB-UniRule"/>
</dbReference>
<organism evidence="37">
    <name type="scientific">Human immunodeficiency virus type 1</name>
    <name type="common">HIV-1</name>
    <dbReference type="NCBI Taxonomy" id="11676"/>
    <lineage>
        <taxon>Viruses</taxon>
        <taxon>Riboviria</taxon>
        <taxon>Pararnavirae</taxon>
        <taxon>Artverviricota</taxon>
        <taxon>Revtraviricetes</taxon>
        <taxon>Ortervirales</taxon>
        <taxon>Retroviridae</taxon>
        <taxon>Orthoretrovirinae</taxon>
        <taxon>Lentivirus</taxon>
        <taxon>Lentivirus humimdef1</taxon>
    </lineage>
</organism>
<dbReference type="Gene3D" id="1.10.287.210">
    <property type="match status" value="1"/>
</dbReference>
<evidence type="ECO:0000256" key="14">
    <source>
        <dbReference type="ARBA" id="ARBA00022692"/>
    </source>
</evidence>
<evidence type="ECO:0000256" key="15">
    <source>
        <dbReference type="ARBA" id="ARBA00022703"/>
    </source>
</evidence>
<dbReference type="InterPro" id="IPR000777">
    <property type="entry name" value="HIV1_Gp120"/>
</dbReference>
<keyword evidence="7 32" id="KW-1168">Fusion of virus membrane with host membrane</keyword>
<feature type="chain" id="PRO_5023213641" description="Transmembrane protein gp41" evidence="32">
    <location>
        <begin position="497"/>
        <end position="848"/>
    </location>
</feature>
<evidence type="ECO:0000256" key="22">
    <source>
        <dbReference type="ARBA" id="ARBA00022989"/>
    </source>
</evidence>
<keyword evidence="29 32" id="KW-0899">Viral immunoevasion</keyword>
<keyword evidence="24 32" id="KW-0175">Coiled coil</keyword>
<dbReference type="GO" id="GO:0075512">
    <property type="term" value="P:clathrin-dependent endocytosis of virus by host cell"/>
    <property type="evidence" value="ECO:0007669"/>
    <property type="project" value="UniProtKB-UniRule"/>
</dbReference>
<evidence type="ECO:0000256" key="10">
    <source>
        <dbReference type="ARBA" id="ARBA00022570"/>
    </source>
</evidence>
<feature type="region of interest" description="Disordered" evidence="34">
    <location>
        <begin position="705"/>
        <end position="728"/>
    </location>
</feature>
<feature type="site" description="Cleavage; by host furin" evidence="32">
    <location>
        <begin position="496"/>
        <end position="497"/>
    </location>
</feature>
<feature type="domain" description="Retroviral envelope protein GP41-like" evidence="36">
    <location>
        <begin position="515"/>
        <end position="705"/>
    </location>
</feature>
<feature type="domain" description="Human immunodeficiency virus 1 envelope glycoprotein Gp120" evidence="35">
    <location>
        <begin position="140"/>
        <end position="496"/>
    </location>
</feature>
<sequence>MRVRGILRNWQQWWIWGILGFWMLMICNGVGNLWVTIYYGVPVWREAKTTLFCASNAKAYEREVHNIWATHACVPTDPNPLEMVLENVTENFNMWENDMVDQMHEDIISLWDQSLKPCVKLTPLCVTLECGNGTNINVTTVAEMKNCSFNVTTEVRDKKHKEYALFYRTDIVPLSENENSTYRLINCNTSKVTQACPKVSFDPIPIHYCTPAGYAILKCNDKKFNGTGPCRNVSTIQCTHGIKPVVSTQLLLNGSLSEEGIIIRSEKLEDNVKTIIVQLNESIGIVCTRPNNNTRKSVRIGPGQTFYATGEIIGQIRQAHCNISGDKWDKTLQKVSEKLREYFNKTIKFQPSSGGDFEITTHSFNCGGEFFYCNTSQLFNSTYNNTYNSSGIESSATITLPCRIKQIINMWQEVGRAMYAPPIAGNIACNSNITGLLLVRDGGKINNTEPEIFRPGGGNVKDNWRSELYKYKVVEIKPLGIAPTGAKRRVVEREKRAVGIGALFLGFLGAAGSTMGAASITLTVQARQLLSGIVQQQNNLLRAIEAQQHMLQLTVWGIKQLQARILAIERYLKDQQLLGIWGCSGKLICTTAVPWNNSWSNKSQDEIWENMTWMQWDKEISNYTDTIYKLLGESQIQQEKNEKDLLALDKWQNLWSWFSITHWLWYIRIFIMVVGGLIGLRIIFAVLSIVNRVRQGYSPLSFQTLTPNPRGPDRLGGIEEEGGEQDRSRSTRLVSGLLPLVWDDLRSLCLFSYHRLRDFILVITRVVELLGRSSLRGLQNGWEALKYLGSLVQYWGLELKKSAISLLDTIAIAVAEGTDRIIEFIQRICRAIRNLPRRIRQGFEAALL</sequence>
<keyword evidence="16 32" id="KW-0732">Signal</keyword>
<organismHost>
    <name type="scientific">Homo sapiens</name>
    <name type="common">Human</name>
    <dbReference type="NCBI Taxonomy" id="9606"/>
</organismHost>
<evidence type="ECO:0000259" key="36">
    <source>
        <dbReference type="Pfam" id="PF00517"/>
    </source>
</evidence>
<dbReference type="HAMAP" id="MF_04083">
    <property type="entry name" value="HIV_ENV"/>
    <property type="match status" value="1"/>
</dbReference>
<keyword evidence="20 32" id="KW-0261">Viral envelope protein</keyword>
<reference evidence="37" key="2">
    <citation type="journal article" date="2009" name="J. Virol.">
        <title>Quantitating the multiplicity of infection with human immunodeficiency virus type 1 subtype C reveals a non-poisson distribution of transmitted variants.</title>
        <authorList>
            <consortium name="CAPRISA Acute Infection Study Team"/>
            <consortium name="Center for HIV-AIDS Vaccine Immunology Consortium"/>
            <person name="Abrahams M.R."/>
            <person name="Anderson J.A."/>
            <person name="Giorgi E.E."/>
            <person name="Seoighe C."/>
            <person name="Mlisana K."/>
            <person name="Ping L.H."/>
            <person name="Athreya G.S."/>
            <person name="Treurnicht F.K."/>
            <person name="Keele B.F."/>
            <person name="Wood N."/>
            <person name="Salazar-Gonzalez J.F."/>
            <person name="Bhattacharya T."/>
            <person name="Chu H."/>
            <person name="Hoffman I."/>
            <person name="Galvin S."/>
            <person name="Mapanje C."/>
            <person name="Kazembe P."/>
            <person name="Thebus R."/>
            <person name="Fiscus S."/>
            <person name="Hide W."/>
            <person name="Cohen M.S."/>
            <person name="Karim S.A."/>
            <person name="Haynes B.F."/>
            <person name="Shaw G.M."/>
            <person name="Hahn B.H."/>
            <person name="Korber B.T."/>
            <person name="Swanstrom R."/>
            <person name="Williamson C."/>
        </authorList>
    </citation>
    <scope>NUCLEOTIDE SEQUENCE</scope>
    <source>
        <strain evidence="37">CAP129.1.15A9</strain>
    </source>
</reference>
<comment type="miscellaneous">
    <text evidence="32">Inhibitors targeting HIV-1 viral envelope proteins are used as antiretroviral drugs. Attachment of virions to the cell surface via non-specific interactions and CD4 binding can be blocked by inhibitors that include cyanovirin-N, cyclotriazadisulfonamide analogs, PRO 2000, TNX 355 and PRO 542. In addition, BMS 806 can block CD4-induced conformational changes. Env interactions with the coreceptor molecules can be targeted by CCR5 antagonists including SCH-D, maraviroc (UK 427857) and aplaviroc (GW 873140), and the CXCR4 antagonist AMD 070. Fusion of viral and cellular membranes can be inhibited by peptides such as enfuvirtide and tifuvirtide (T 1249). Resistance to inhibitors associated with mutations in Env are observed. Most of the time, single mutations confer only a modest reduction in drug susceptibility. Combination of several mutations is usually required to develop a high-level drug resistance.</text>
</comment>
<keyword evidence="23 32" id="KW-1039">Host endosome</keyword>
<comment type="PTM">
    <text evidence="32">Specific enzymatic cleavages in vivo yield mature proteins. Envelope glycoproteins are synthesized as a inactive precursor that is heavily N-glycosylated and processed likely by host cell furin in the Golgi to yield the mature SU and TM proteins. The cleavage site between SU and TM requires the minimal sequence [KR]-X-[KR]-R. About 2 of the 9 disulfide bonds of gp41 are reduced by P4HB/PDI, following binding to CD4 receptor.</text>
</comment>
<keyword evidence="30 32" id="KW-0449">Lipoprotein</keyword>
<feature type="transmembrane region" description="Helical" evidence="33">
    <location>
        <begin position="13"/>
        <end position="41"/>
    </location>
</feature>
<keyword evidence="31 32" id="KW-1160">Virus entry into host cell</keyword>
<comment type="domain">
    <text evidence="32">The CD4-binding region is targeted by the antibody b12.</text>
</comment>
<evidence type="ECO:0000256" key="9">
    <source>
        <dbReference type="ARBA" id="ARBA00022511"/>
    </source>
</evidence>
<dbReference type="InterPro" id="IPR037527">
    <property type="entry name" value="Gp160"/>
</dbReference>
<feature type="transmembrane region" description="Helical" evidence="33">
    <location>
        <begin position="663"/>
        <end position="690"/>
    </location>
</feature>
<dbReference type="InterPro" id="IPR000328">
    <property type="entry name" value="GP41-like"/>
</dbReference>
<comment type="domain">
    <text evidence="32">The membrane proximal external region (MPER) present in gp41 is a tryptophan-rich region recognized by the antibodies 2F5, Z13, and 4E10. MPER seems to play a role in fusion.</text>
</comment>
<dbReference type="FunFam" id="2.170.40.20:FF:000003">
    <property type="entry name" value="Envelope glycoprotein gp160"/>
    <property type="match status" value="1"/>
</dbReference>
<evidence type="ECO:0000256" key="26">
    <source>
        <dbReference type="ARBA" id="ARBA00023139"/>
    </source>
</evidence>
<keyword evidence="14 32" id="KW-0812">Transmembrane</keyword>
<evidence type="ECO:0000256" key="4">
    <source>
        <dbReference type="ARBA" id="ARBA00004563"/>
    </source>
</evidence>
<keyword evidence="19 32" id="KW-1043">Host membrane</keyword>